<name>A0ABR1FLK8_AURAN</name>
<reference evidence="2 3" key="1">
    <citation type="submission" date="2024-03" db="EMBL/GenBank/DDBJ databases">
        <title>Aureococcus anophagefferens CCMP1851 and Kratosvirus quantuckense: Draft genome of a second virus-susceptible host strain in the model system.</title>
        <authorList>
            <person name="Chase E."/>
            <person name="Truchon A.R."/>
            <person name="Schepens W."/>
            <person name="Wilhelm S.W."/>
        </authorList>
    </citation>
    <scope>NUCLEOTIDE SEQUENCE [LARGE SCALE GENOMIC DNA]</scope>
    <source>
        <strain evidence="2 3">CCMP1851</strain>
    </source>
</reference>
<feature type="signal peptide" evidence="1">
    <location>
        <begin position="1"/>
        <end position="22"/>
    </location>
</feature>
<sequence length="808" mass="86055">MEARGLPLAALLLLSAARAVELELVGGAVVVDGVEWFGAGPVGAQVNDKWLSSEGFGPDALRRFGPERTTFGRDAVGEYTAATQLWTDVAGAPVLETTTREYGDSTWVLQQRWPAGCANGGARDGNEVLGAFPTFAAPPNAPTLNYASWGGNQLSDATVGRWLPERAAAAASRLPYPPPQSYAAGCASLYQDRCPRTYPYYNSTWLGGPWQGAPTVWFDDSLRAVAAAPLTRHLESAMVATRRFDTTAPLIALGPAATLDALPTGYAHETLLVGARGVDAVLRKLGDALLAVGGKRRAPPAGPVLRQLGYWTDRGSFYYGNPRRPGDSMAETLLAVRDAWDAAGLPVRYLQLDDWWFQQHNGDFGGMVDWTGCTANCSPGGPTVFPEGLGAFADSLGAPVALYMGLVSNFTRHGPVRLDGRFAVPASRQFYDDLFRTMTKTLRRRPALFEQDFLSYWFGKGRGPPSFLSTPGAGEQWLRDLDAAALSAGVPVQLCMNTPATILASTRLQSATHARASMDNTRDPLTASWKVGLAASLLRAVGLAASVDNVFASAGGDGGCHGGFNCSQPNPYFEVALAALSGGPVGIGDAAEALNASAARAAASRDGNLLRPTRNLATLDAAFRLSFWDLRERNLWAAETRLGEYVWHYVLSVFLDEAEELDLVLDLGRDTRRAVAVDWPLTGGDRVYVTTHLDPSAPLVLEASPFDRENARFVRARLAVVAPVAPRSEFAVLGELDKVVVAGRVVRVVDDDDGVDVSVAADPGEVVALSVVHPWTYATLTTACAADAAGAATVACRVRGDCECVQRG</sequence>
<keyword evidence="1" id="KW-0732">Signal</keyword>
<dbReference type="InterPro" id="IPR017853">
    <property type="entry name" value="GH"/>
</dbReference>
<evidence type="ECO:0008006" key="4">
    <source>
        <dbReference type="Google" id="ProtNLM"/>
    </source>
</evidence>
<organism evidence="2 3">
    <name type="scientific">Aureococcus anophagefferens</name>
    <name type="common">Harmful bloom alga</name>
    <dbReference type="NCBI Taxonomy" id="44056"/>
    <lineage>
        <taxon>Eukaryota</taxon>
        <taxon>Sar</taxon>
        <taxon>Stramenopiles</taxon>
        <taxon>Ochrophyta</taxon>
        <taxon>Pelagophyceae</taxon>
        <taxon>Pelagomonadales</taxon>
        <taxon>Pelagomonadaceae</taxon>
        <taxon>Aureococcus</taxon>
    </lineage>
</organism>
<feature type="chain" id="PRO_5046772839" description="Alpha-galactosidase" evidence="1">
    <location>
        <begin position="23"/>
        <end position="808"/>
    </location>
</feature>
<evidence type="ECO:0000256" key="1">
    <source>
        <dbReference type="SAM" id="SignalP"/>
    </source>
</evidence>
<dbReference type="Proteomes" id="UP001363151">
    <property type="component" value="Unassembled WGS sequence"/>
</dbReference>
<evidence type="ECO:0000313" key="2">
    <source>
        <dbReference type="EMBL" id="KAK7233060.1"/>
    </source>
</evidence>
<comment type="caution">
    <text evidence="2">The sequence shown here is derived from an EMBL/GenBank/DDBJ whole genome shotgun (WGS) entry which is preliminary data.</text>
</comment>
<accession>A0ABR1FLK8</accession>
<proteinExistence type="predicted"/>
<gene>
    <name evidence="2" type="ORF">SO694_00039217</name>
</gene>
<keyword evidence="3" id="KW-1185">Reference proteome</keyword>
<protein>
    <recommendedName>
        <fullName evidence="4">Alpha-galactosidase</fullName>
    </recommendedName>
</protein>
<dbReference type="EMBL" id="JBBJCI010000364">
    <property type="protein sequence ID" value="KAK7233060.1"/>
    <property type="molecule type" value="Genomic_DNA"/>
</dbReference>
<dbReference type="SUPFAM" id="SSF51445">
    <property type="entry name" value="(Trans)glycosidases"/>
    <property type="match status" value="1"/>
</dbReference>
<evidence type="ECO:0000313" key="3">
    <source>
        <dbReference type="Proteomes" id="UP001363151"/>
    </source>
</evidence>